<sequence>MRASSPSAVSDAVSDLRDLRLALIANWTSLLTELLGKPARRTARQWRWNRRGSLSAVVSGTKLGTWFDHEAGTGGGPLELIARERGGDWREAADWARRWLGMPVWDPTRPRPAAAAAASASAATDQVPDPAAAWEAQLRYYAHRAATITWESAGPADPSHGYLQRKSVRPHGIRMESGDVLVVPLLDLDGTIHTLQRIYEDGTKRFLSGGAKAGHFTPIGAPLVDAATILICEGWATGATAHEATGLPVVAAMDAGNLKRVAPILRDRYPSARLVILADNDTKPGRVDNPGVTAAITAARAACALVAIPLEPGDFNDLAAAQGLEAVREIIAAAAPPPRPLPTYALASLELVGARAALEDRIADFMADVAAYWTADPLEAELAPQPGPPDWAVRATADAAHGAACS</sequence>
<dbReference type="Pfam" id="PF13362">
    <property type="entry name" value="Toprim_3"/>
    <property type="match status" value="1"/>
</dbReference>
<reference evidence="3" key="1">
    <citation type="submission" date="2018-05" db="EMBL/GenBank/DDBJ databases">
        <authorList>
            <person name="Du Z."/>
            <person name="Wang X."/>
        </authorList>
    </citation>
    <scope>NUCLEOTIDE SEQUENCE [LARGE SCALE GENOMIC DNA]</scope>
    <source>
        <strain evidence="3">CQN31</strain>
    </source>
</reference>
<dbReference type="CDD" id="cd01029">
    <property type="entry name" value="TOPRIM_primases"/>
    <property type="match status" value="1"/>
</dbReference>
<evidence type="ECO:0000259" key="1">
    <source>
        <dbReference type="Pfam" id="PF13362"/>
    </source>
</evidence>
<dbReference type="InterPro" id="IPR034154">
    <property type="entry name" value="TOPRIM_DnaG/twinkle"/>
</dbReference>
<keyword evidence="3" id="KW-1185">Reference proteome</keyword>
<dbReference type="InterPro" id="IPR006171">
    <property type="entry name" value="TOPRIM_dom"/>
</dbReference>
<proteinExistence type="predicted"/>
<dbReference type="Proteomes" id="UP000245765">
    <property type="component" value="Unassembled WGS sequence"/>
</dbReference>
<feature type="domain" description="Toprim" evidence="1">
    <location>
        <begin position="229"/>
        <end position="323"/>
    </location>
</feature>
<evidence type="ECO:0000313" key="2">
    <source>
        <dbReference type="EMBL" id="PWS34383.1"/>
    </source>
</evidence>
<comment type="caution">
    <text evidence="2">The sequence shown here is derived from an EMBL/GenBank/DDBJ whole genome shotgun (WGS) entry which is preliminary data.</text>
</comment>
<evidence type="ECO:0000313" key="3">
    <source>
        <dbReference type="Proteomes" id="UP000245765"/>
    </source>
</evidence>
<name>A0A317F7K7_9PROT</name>
<organism evidence="2 3">
    <name type="scientific">Falsiroseomonas bella</name>
    <dbReference type="NCBI Taxonomy" id="2184016"/>
    <lineage>
        <taxon>Bacteria</taxon>
        <taxon>Pseudomonadati</taxon>
        <taxon>Pseudomonadota</taxon>
        <taxon>Alphaproteobacteria</taxon>
        <taxon>Acetobacterales</taxon>
        <taxon>Roseomonadaceae</taxon>
        <taxon>Falsiroseomonas</taxon>
    </lineage>
</organism>
<gene>
    <name evidence="2" type="ORF">DFH01_25540</name>
</gene>
<dbReference type="RefSeq" id="WP_109873356.1">
    <property type="nucleotide sequence ID" value="NZ_QGNA01000007.1"/>
</dbReference>
<dbReference type="EMBL" id="QGNA01000007">
    <property type="protein sequence ID" value="PWS34383.1"/>
    <property type="molecule type" value="Genomic_DNA"/>
</dbReference>
<protein>
    <recommendedName>
        <fullName evidence="1">Toprim domain-containing protein</fullName>
    </recommendedName>
</protein>
<dbReference type="OrthoDB" id="9792687at2"/>
<dbReference type="AlphaFoldDB" id="A0A317F7K7"/>
<accession>A0A317F7K7</accession>